<protein>
    <recommendedName>
        <fullName evidence="3">Hemophore-related protein</fullName>
    </recommendedName>
</protein>
<dbReference type="Proteomes" id="UP001321421">
    <property type="component" value="Chromosome"/>
</dbReference>
<keyword evidence="2" id="KW-1185">Reference proteome</keyword>
<reference evidence="2" key="1">
    <citation type="journal article" date="2019" name="Int. J. Syst. Evol. Microbiol.">
        <title>The Global Catalogue of Microorganisms (GCM) 10K type strain sequencing project: providing services to taxonomists for standard genome sequencing and annotation.</title>
        <authorList>
            <consortium name="The Broad Institute Genomics Platform"/>
            <consortium name="The Broad Institute Genome Sequencing Center for Infectious Disease"/>
            <person name="Wu L."/>
            <person name="Ma J."/>
        </authorList>
    </citation>
    <scope>NUCLEOTIDE SEQUENCE [LARGE SCALE GENOMIC DNA]</scope>
    <source>
        <strain evidence="2">NBRC 110608</strain>
    </source>
</reference>
<sequence>MSNINGVRAAAVGALSAGLISAGVTFGGAANAAIPIGEPQSCPQVNMDDWAVAARGYASTSRRAYEQADKVARGINGATFKTVTKLGAANFKWQVMLRGGC</sequence>
<name>A0ABN6YMZ7_9MICO</name>
<accession>A0ABN6YMZ7</accession>
<evidence type="ECO:0008006" key="3">
    <source>
        <dbReference type="Google" id="ProtNLM"/>
    </source>
</evidence>
<evidence type="ECO:0000313" key="1">
    <source>
        <dbReference type="EMBL" id="BDZ56813.1"/>
    </source>
</evidence>
<dbReference type="RefSeq" id="WP_289232197.1">
    <property type="nucleotide sequence ID" value="NZ_AP027735.1"/>
</dbReference>
<dbReference type="EMBL" id="AP027735">
    <property type="protein sequence ID" value="BDZ56813.1"/>
    <property type="molecule type" value="Genomic_DNA"/>
</dbReference>
<organism evidence="1 2">
    <name type="scientific">Barrientosiimonas endolithica</name>
    <dbReference type="NCBI Taxonomy" id="1535208"/>
    <lineage>
        <taxon>Bacteria</taxon>
        <taxon>Bacillati</taxon>
        <taxon>Actinomycetota</taxon>
        <taxon>Actinomycetes</taxon>
        <taxon>Micrococcales</taxon>
        <taxon>Dermacoccaceae</taxon>
        <taxon>Barrientosiimonas</taxon>
    </lineage>
</organism>
<evidence type="ECO:0000313" key="2">
    <source>
        <dbReference type="Proteomes" id="UP001321421"/>
    </source>
</evidence>
<gene>
    <name evidence="1" type="ORF">GCM10025872_04700</name>
</gene>
<proteinExistence type="predicted"/>